<dbReference type="NCBIfam" id="TIGR01755">
    <property type="entry name" value="flav_wrbA"/>
    <property type="match status" value="1"/>
</dbReference>
<keyword evidence="8" id="KW-1185">Reference proteome</keyword>
<evidence type="ECO:0000313" key="8">
    <source>
        <dbReference type="Proteomes" id="UP000016568"/>
    </source>
</evidence>
<gene>
    <name evidence="7" type="primary">wrbA</name>
    <name evidence="7" type="ORF">NT2_01_05740</name>
</gene>
<dbReference type="AlphaFoldDB" id="U2YHW7"/>
<evidence type="ECO:0000256" key="3">
    <source>
        <dbReference type="ARBA" id="ARBA00022630"/>
    </source>
</evidence>
<evidence type="ECO:0000313" key="7">
    <source>
        <dbReference type="EMBL" id="GAD47800.1"/>
    </source>
</evidence>
<dbReference type="GO" id="GO:0003955">
    <property type="term" value="F:NAD(P)H dehydrogenase (quinone) activity"/>
    <property type="evidence" value="ECO:0007669"/>
    <property type="project" value="InterPro"/>
</dbReference>
<dbReference type="GO" id="GO:0010181">
    <property type="term" value="F:FMN binding"/>
    <property type="evidence" value="ECO:0007669"/>
    <property type="project" value="InterPro"/>
</dbReference>
<keyword evidence="4" id="KW-0288">FMN</keyword>
<dbReference type="Gene3D" id="3.40.50.360">
    <property type="match status" value="1"/>
</dbReference>
<dbReference type="GO" id="GO:0016020">
    <property type="term" value="C:membrane"/>
    <property type="evidence" value="ECO:0007669"/>
    <property type="project" value="TreeGrafter"/>
</dbReference>
<dbReference type="PROSITE" id="PS00201">
    <property type="entry name" value="FLAVODOXIN"/>
    <property type="match status" value="1"/>
</dbReference>
<dbReference type="InterPro" id="IPR008254">
    <property type="entry name" value="Flavodoxin/NO_synth"/>
</dbReference>
<dbReference type="InterPro" id="IPR029039">
    <property type="entry name" value="Flavoprotein-like_sf"/>
</dbReference>
<dbReference type="InterPro" id="IPR010089">
    <property type="entry name" value="Flavoprotein_WrbA-like"/>
</dbReference>
<name>U2YHW7_9SPHN</name>
<evidence type="ECO:0000256" key="4">
    <source>
        <dbReference type="ARBA" id="ARBA00022643"/>
    </source>
</evidence>
<feature type="domain" description="Flavodoxin-like" evidence="6">
    <location>
        <begin position="5"/>
        <end position="192"/>
    </location>
</feature>
<accession>U2YHW7</accession>
<dbReference type="PANTHER" id="PTHR30546:SF23">
    <property type="entry name" value="FLAVOPROTEIN-LIKE PROTEIN YCP4-RELATED"/>
    <property type="match status" value="1"/>
</dbReference>
<dbReference type="Pfam" id="PF03358">
    <property type="entry name" value="FMN_red"/>
    <property type="match status" value="1"/>
</dbReference>
<keyword evidence="5" id="KW-0560">Oxidoreductase</keyword>
<comment type="caution">
    <text evidence="7">The sequence shown here is derived from an EMBL/GenBank/DDBJ whole genome shotgun (WGS) entry which is preliminary data.</text>
</comment>
<protein>
    <submittedName>
        <fullName evidence="7">Flavoprotein WrbA</fullName>
    </submittedName>
</protein>
<evidence type="ECO:0000259" key="6">
    <source>
        <dbReference type="PROSITE" id="PS50902"/>
    </source>
</evidence>
<reference evidence="7 8" key="1">
    <citation type="submission" date="2013-09" db="EMBL/GenBank/DDBJ databases">
        <title>Whole genome shotgun sequence of Novosphingobium tardaugens NBRC 16725.</title>
        <authorList>
            <person name="Isaki S."/>
            <person name="Hosoyama A."/>
            <person name="Tsuchikane K."/>
            <person name="Katsumata H."/>
            <person name="Ando Y."/>
            <person name="Yamazaki S."/>
            <person name="Fujita N."/>
        </authorList>
    </citation>
    <scope>NUCLEOTIDE SEQUENCE [LARGE SCALE GENOMIC DNA]</scope>
    <source>
        <strain evidence="7 8">NBRC 16725</strain>
    </source>
</reference>
<dbReference type="Proteomes" id="UP000016568">
    <property type="component" value="Unassembled WGS sequence"/>
</dbReference>
<dbReference type="EMBL" id="BASZ01000001">
    <property type="protein sequence ID" value="GAD47800.1"/>
    <property type="molecule type" value="Genomic_DNA"/>
</dbReference>
<dbReference type="GO" id="GO:0009055">
    <property type="term" value="F:electron transfer activity"/>
    <property type="evidence" value="ECO:0007669"/>
    <property type="project" value="InterPro"/>
</dbReference>
<dbReference type="PANTHER" id="PTHR30546">
    <property type="entry name" value="FLAVODOXIN-RELATED PROTEIN WRBA-RELATED"/>
    <property type="match status" value="1"/>
</dbReference>
<comment type="cofactor">
    <cofactor evidence="1">
        <name>FMN</name>
        <dbReference type="ChEBI" id="CHEBI:58210"/>
    </cofactor>
</comment>
<proteinExistence type="inferred from homology"/>
<evidence type="ECO:0000256" key="5">
    <source>
        <dbReference type="ARBA" id="ARBA00023002"/>
    </source>
</evidence>
<dbReference type="InterPro" id="IPR001226">
    <property type="entry name" value="Flavodoxin_CS"/>
</dbReference>
<dbReference type="SUPFAM" id="SSF52218">
    <property type="entry name" value="Flavoproteins"/>
    <property type="match status" value="1"/>
</dbReference>
<dbReference type="FunFam" id="3.40.50.360:FF:000001">
    <property type="entry name" value="NAD(P)H dehydrogenase (Quinone) FQR1-like"/>
    <property type="match status" value="1"/>
</dbReference>
<dbReference type="NCBIfam" id="NF002999">
    <property type="entry name" value="PRK03767.1"/>
    <property type="match status" value="1"/>
</dbReference>
<sequence>MMANILVVFYSRDGATEALANAIAEGAAATGATVRLRRARELVSDEVMALAPGWAENAARMNALYEAPTVEDAQWADAIIIGSPSRFGLVSSEAKAWLDSLGGLWARGKLAGKVGSAFCSSGSAHGGNEMTSFTLTVPMAHFGMIIVPPGFADPAMFAAGTPYGASAITQNQPGYQLSQEERAAARFQGQRVAQVAQKLTSA</sequence>
<organism evidence="7 8">
    <name type="scientific">Caenibius tardaugens NBRC 16725</name>
    <dbReference type="NCBI Taxonomy" id="1219035"/>
    <lineage>
        <taxon>Bacteria</taxon>
        <taxon>Pseudomonadati</taxon>
        <taxon>Pseudomonadota</taxon>
        <taxon>Alphaproteobacteria</taxon>
        <taxon>Sphingomonadales</taxon>
        <taxon>Erythrobacteraceae</taxon>
        <taxon>Caenibius</taxon>
    </lineage>
</organism>
<dbReference type="PROSITE" id="PS50902">
    <property type="entry name" value="FLAVODOXIN_LIKE"/>
    <property type="match status" value="1"/>
</dbReference>
<comment type="similarity">
    <text evidence="2">Belongs to the WrbA family.</text>
</comment>
<dbReference type="eggNOG" id="COG0655">
    <property type="taxonomic scope" value="Bacteria"/>
</dbReference>
<dbReference type="InterPro" id="IPR005025">
    <property type="entry name" value="FMN_Rdtase-like_dom"/>
</dbReference>
<evidence type="ECO:0000256" key="2">
    <source>
        <dbReference type="ARBA" id="ARBA00006961"/>
    </source>
</evidence>
<evidence type="ECO:0000256" key="1">
    <source>
        <dbReference type="ARBA" id="ARBA00001917"/>
    </source>
</evidence>
<keyword evidence="3" id="KW-0285">Flavoprotein</keyword>